<dbReference type="Proteomes" id="UP000604046">
    <property type="component" value="Unassembled WGS sequence"/>
</dbReference>
<sequence length="577" mass="62932">MACQEMSEASDLDGEEEVDREIEVLGAYFCCTLVDVGFNRFAARVMWNAKVGRKLKPAATCAKGQCPPLQPHQEAVAFMLHPQSPISRMLVDHPTGSGTKCALFAWDSVPCEILRGKTREMICVLDNYYLDPRPKVPIFPKDAVLSRDQLRIWKVETPMAYPGRAAKQGETMISQVVSYSPSGLRMRPKLVAVQIGALGGSFAGTWHPDGPSEPESATSRWREIKLLHSLQVLHGENEAVTQGGISPSLSRRNCPCCTPASFALYICWGSPRGPAAGFVDAEAFGEIDGWPASALLKVAFDRAQAGSNAYSNKVHNLVRLQTQYSEQLARNLLSTARGTVLVGFTGTPILNEASEGRQLLDIVKGAFAPRGDSGFLSSFPMTLRHPSAQYRCHQVVLSAEALKRYVHFGSLHDGRSGSKARILANMEICAPKLFAIAESISQHAEKALVLVAHSSGVLVADAAQCSEGVSFMAVRKLHLADVPASPSAFVQSVGRAIRMYGHSALPDNEQTVTVQLWVAVFPRWMRSPLAAWSFRAQKRRDAGDMACGARHLLRRLLAAGMTDLEALKLRPWTNAIE</sequence>
<name>A0A812TNJ0_9DINO</name>
<dbReference type="OrthoDB" id="425112at2759"/>
<organism evidence="1 2">
    <name type="scientific">Symbiodinium natans</name>
    <dbReference type="NCBI Taxonomy" id="878477"/>
    <lineage>
        <taxon>Eukaryota</taxon>
        <taxon>Sar</taxon>
        <taxon>Alveolata</taxon>
        <taxon>Dinophyceae</taxon>
        <taxon>Suessiales</taxon>
        <taxon>Symbiodiniaceae</taxon>
        <taxon>Symbiodinium</taxon>
    </lineage>
</organism>
<evidence type="ECO:0000313" key="2">
    <source>
        <dbReference type="Proteomes" id="UP000604046"/>
    </source>
</evidence>
<protein>
    <submittedName>
        <fullName evidence="1">Uncharacterized protein</fullName>
    </submittedName>
</protein>
<dbReference type="AlphaFoldDB" id="A0A812TNJ0"/>
<reference evidence="1" key="1">
    <citation type="submission" date="2021-02" db="EMBL/GenBank/DDBJ databases">
        <authorList>
            <person name="Dougan E. K."/>
            <person name="Rhodes N."/>
            <person name="Thang M."/>
            <person name="Chan C."/>
        </authorList>
    </citation>
    <scope>NUCLEOTIDE SEQUENCE</scope>
</reference>
<accession>A0A812TNJ0</accession>
<keyword evidence="2" id="KW-1185">Reference proteome</keyword>
<comment type="caution">
    <text evidence="1">The sequence shown here is derived from an EMBL/GenBank/DDBJ whole genome shotgun (WGS) entry which is preliminary data.</text>
</comment>
<dbReference type="EMBL" id="CAJNDS010002573">
    <property type="protein sequence ID" value="CAE7530433.1"/>
    <property type="molecule type" value="Genomic_DNA"/>
</dbReference>
<evidence type="ECO:0000313" key="1">
    <source>
        <dbReference type="EMBL" id="CAE7530433.1"/>
    </source>
</evidence>
<gene>
    <name evidence="1" type="ORF">SNAT2548_LOCUS29708</name>
</gene>
<proteinExistence type="predicted"/>